<dbReference type="GO" id="GO:0016567">
    <property type="term" value="P:protein ubiquitination"/>
    <property type="evidence" value="ECO:0007669"/>
    <property type="project" value="UniProtKB-ARBA"/>
</dbReference>
<dbReference type="EC" id="2.3.2.27" evidence="2"/>
<feature type="compositionally biased region" description="Polar residues" evidence="10">
    <location>
        <begin position="1021"/>
        <end position="1032"/>
    </location>
</feature>
<dbReference type="InterPro" id="IPR045129">
    <property type="entry name" value="RNF123/RKP/RSPRY1"/>
</dbReference>
<dbReference type="SMART" id="SM00184">
    <property type="entry name" value="RING"/>
    <property type="match status" value="1"/>
</dbReference>
<accession>A0A7E5VJ21</accession>
<dbReference type="OrthoDB" id="258495at2759"/>
<dbReference type="Gene3D" id="3.30.40.10">
    <property type="entry name" value="Zinc/RING finger domain, C3HC4 (zinc finger)"/>
    <property type="match status" value="1"/>
</dbReference>
<dbReference type="Gene3D" id="2.60.120.920">
    <property type="match status" value="1"/>
</dbReference>
<dbReference type="Pfam" id="PF25576">
    <property type="entry name" value="TPR_RNF123"/>
    <property type="match status" value="1"/>
</dbReference>
<keyword evidence="9" id="KW-0175">Coiled coil</keyword>
<dbReference type="InterPro" id="IPR013320">
    <property type="entry name" value="ConA-like_dom_sf"/>
</dbReference>
<evidence type="ECO:0000313" key="13">
    <source>
        <dbReference type="Proteomes" id="UP000322000"/>
    </source>
</evidence>
<dbReference type="Pfam" id="PF00622">
    <property type="entry name" value="SPRY"/>
    <property type="match status" value="1"/>
</dbReference>
<dbReference type="PANTHER" id="PTHR13363:SF5">
    <property type="entry name" value="E3 UBIQUITIN-PROTEIN LIGASE RNF123"/>
    <property type="match status" value="1"/>
</dbReference>
<evidence type="ECO:0000313" key="14">
    <source>
        <dbReference type="RefSeq" id="XP_026728292.1"/>
    </source>
</evidence>
<dbReference type="CDD" id="cd16541">
    <property type="entry name" value="RING-HC_RNF123"/>
    <property type="match status" value="1"/>
</dbReference>
<name>A0A7E5VJ21_TRINI</name>
<evidence type="ECO:0000256" key="5">
    <source>
        <dbReference type="ARBA" id="ARBA00022771"/>
    </source>
</evidence>
<feature type="coiled-coil region" evidence="9">
    <location>
        <begin position="898"/>
        <end position="932"/>
    </location>
</feature>
<dbReference type="Pfam" id="PF13920">
    <property type="entry name" value="zf-C3HC4_3"/>
    <property type="match status" value="1"/>
</dbReference>
<evidence type="ECO:0000256" key="7">
    <source>
        <dbReference type="ARBA" id="ARBA00022833"/>
    </source>
</evidence>
<proteinExistence type="predicted"/>
<evidence type="ECO:0000256" key="8">
    <source>
        <dbReference type="PROSITE-ProRule" id="PRU00175"/>
    </source>
</evidence>
<dbReference type="SUPFAM" id="SSF57850">
    <property type="entry name" value="RING/U-box"/>
    <property type="match status" value="1"/>
</dbReference>
<dbReference type="GeneID" id="113494241"/>
<keyword evidence="13" id="KW-1185">Reference proteome</keyword>
<dbReference type="InterPro" id="IPR003877">
    <property type="entry name" value="SPRY_dom"/>
</dbReference>
<dbReference type="PROSITE" id="PS50188">
    <property type="entry name" value="B302_SPRY"/>
    <property type="match status" value="1"/>
</dbReference>
<sequence>MMNVLRSMFGVCSSSAEKGEVHDTIRRVFGHDMVMKDNTDRYNQRSKYVSHIRENLGKMLDAKVTNFKTKQNKKHAPPAPETTDTTDDRPGRIGPKIVVFDASTGTGRLVLVGDERVSVQGLSSFATIRATACVFGGRWMYEVQLGTKGIMQIGWCTASCIFSMDTGVGDTAHSYAYDGGRVRKWNVATSPYGQAWLPGDVIGSCIDLDRGTLEFYRNGISMSMAFDKVTHGAGLAYFPAVSLAMQEHLYANFGHVPFVFPVDGFAPLQAAPTRECSRATLLFKSLDALLDELARPTDLKTSLTAKSSKKPLLSAKRLATNIKTTFNQAKSESSKTAEEEVAIRIHSSGSVYSPRDSPHSIVDAQNAETKKMSKRAFLMSLSRLVVVELGGVLRLSYVVVAELLPRLRGLIGLKSRSLHADQHAIDFYMKCRDENFAGLAAKLLSQPNTRLCTMLDLLWTFLDESALCDVLEHCVVRECLLFDLVSQDMFFNHQMEGVFVLCGLMQHRETRHHLVKYVFFNKITFDNFLNVKCPDDTVLRTVIRKPWWQRPTSVQGETDPRIAEMAEKGTIKRSPFAPTGTDKISKLMPSTQDDATVEAQYREDCSKITKAVAPLEQVQLEFLLLLLDNSDGTNMVPSTRKIFLEKFRRYIMDNCILDMEAIFQRLFNISRNSPAISWCCHSRLLTAVLRLWNENPIGTPHATPHVPARTFIDGELDFYNVDRLGGVLPFLVRTLRQDLVNVLGEDNPFIQSFEPNYNRAGGIDTDYFWNFPGVSDMAAGSPGLATLPQVISSMARFMHPPMPPMPNRTTGETALALKGTRSMMPGAGSIDIRSAYLRLVDGLLALYHGAAIKHAEKLCELRDNQLDMADCLHDIEHRIYTVTAELQAGGSDVNTASSEQEKIKKQLMENMLKELERSKSVYEEKLEAGALQMAWVIGAIWTKQRQSELAKHFSGTLHSLRLSSDPEYATHVQYAQVQSKEILPGKSSLLGGTSYASLQLEYTSSSDQSPQSPTSRAATPRTGSNSQIGTSNHTGGQEFAESLFAFVPEYHVDAMLELCNTLRLYMHPTIPVQQIPEWEELVVSCAAFLCAEFADQRIVLASTRESLVQTLASFATQPATMRAIERVPIKQQMCMVEELVRPYQNRAWAQSNWVLVRFWHGSGFGFRHRQWPHLAARYGDREPTVNNLGAKVDAGLMSQCFGPCPSEVIQTRIKEYLTSHPTQAAAYLNSLLSQLNWAFSEFITMMQEMDRVSVDAHLESRQIKLCATCFDLYHGLARALEMTLHLAPTLLTKPEACDNQNELLLGRTCQILMAVVSRVCIRGGGGASFARLVARGLPDTDRVHYYVALAPVAGCLIRMLDPKLTAEHLERVTKALVTEPLFRMDGLDLMLGKTKDHKVFSFYKYPDDVTMEELKALEVVADRLRVARDTLVKTKSPGSSGAQSDLLCTICYARPADTAFVPCGHHSCRACIMQHLLNSKQCFFCKAEIDSVREIEPANN</sequence>
<evidence type="ECO:0000259" key="12">
    <source>
        <dbReference type="PROSITE" id="PS50188"/>
    </source>
</evidence>
<evidence type="ECO:0000256" key="3">
    <source>
        <dbReference type="ARBA" id="ARBA00022679"/>
    </source>
</evidence>
<dbReference type="RefSeq" id="XP_026728293.1">
    <property type="nucleotide sequence ID" value="XM_026872492.1"/>
</dbReference>
<dbReference type="InterPro" id="IPR057987">
    <property type="entry name" value="TPR_RNF123/RKP"/>
</dbReference>
<evidence type="ECO:0000256" key="4">
    <source>
        <dbReference type="ARBA" id="ARBA00022723"/>
    </source>
</evidence>
<keyword evidence="3" id="KW-0808">Transferase</keyword>
<dbReference type="PROSITE" id="PS50089">
    <property type="entry name" value="ZF_RING_2"/>
    <property type="match status" value="1"/>
</dbReference>
<protein>
    <recommendedName>
        <fullName evidence="2">RING-type E3 ubiquitin transferase</fullName>
        <ecNumber evidence="2">2.3.2.27</ecNumber>
    </recommendedName>
</protein>
<evidence type="ECO:0000256" key="6">
    <source>
        <dbReference type="ARBA" id="ARBA00022786"/>
    </source>
</evidence>
<keyword evidence="4" id="KW-0479">Metal-binding</keyword>
<feature type="region of interest" description="Disordered" evidence="10">
    <location>
        <begin position="1002"/>
        <end position="1032"/>
    </location>
</feature>
<dbReference type="InterPro" id="IPR001841">
    <property type="entry name" value="Znf_RING"/>
</dbReference>
<dbReference type="RefSeq" id="XP_026728292.1">
    <property type="nucleotide sequence ID" value="XM_026872491.1"/>
</dbReference>
<dbReference type="Proteomes" id="UP000322000">
    <property type="component" value="Chromosome 5"/>
</dbReference>
<reference evidence="14 15" key="1">
    <citation type="submission" date="2025-04" db="UniProtKB">
        <authorList>
            <consortium name="RefSeq"/>
        </authorList>
    </citation>
    <scope>IDENTIFICATION</scope>
</reference>
<feature type="domain" description="B30.2/SPRY" evidence="12">
    <location>
        <begin position="78"/>
        <end position="258"/>
    </location>
</feature>
<keyword evidence="5 8" id="KW-0863">Zinc-finger</keyword>
<dbReference type="PANTHER" id="PTHR13363">
    <property type="entry name" value="RING FINGER AND SRY DOMAIN-CONTAINING"/>
    <property type="match status" value="1"/>
</dbReference>
<dbReference type="GO" id="GO:0051603">
    <property type="term" value="P:proteolysis involved in protein catabolic process"/>
    <property type="evidence" value="ECO:0007669"/>
    <property type="project" value="TreeGrafter"/>
</dbReference>
<dbReference type="GO" id="GO:0008270">
    <property type="term" value="F:zinc ion binding"/>
    <property type="evidence" value="ECO:0007669"/>
    <property type="project" value="UniProtKB-KW"/>
</dbReference>
<dbReference type="InterPro" id="IPR001870">
    <property type="entry name" value="B30.2/SPRY"/>
</dbReference>
<dbReference type="SUPFAM" id="SSF49899">
    <property type="entry name" value="Concanavalin A-like lectins/glucanases"/>
    <property type="match status" value="1"/>
</dbReference>
<evidence type="ECO:0000313" key="15">
    <source>
        <dbReference type="RefSeq" id="XP_026728293.1"/>
    </source>
</evidence>
<dbReference type="FunFam" id="3.30.40.10:FF:000133">
    <property type="entry name" value="E3 ubiquitin-protein ligase RNF123"/>
    <property type="match status" value="1"/>
</dbReference>
<gene>
    <name evidence="14 15" type="primary">LOC113494241</name>
</gene>
<feature type="domain" description="RING-type" evidence="11">
    <location>
        <begin position="1448"/>
        <end position="1486"/>
    </location>
</feature>
<keyword evidence="7" id="KW-0862">Zinc</keyword>
<dbReference type="GO" id="GO:0061630">
    <property type="term" value="F:ubiquitin protein ligase activity"/>
    <property type="evidence" value="ECO:0007669"/>
    <property type="project" value="UniProtKB-EC"/>
</dbReference>
<dbReference type="GO" id="GO:0005737">
    <property type="term" value="C:cytoplasm"/>
    <property type="evidence" value="ECO:0007669"/>
    <property type="project" value="TreeGrafter"/>
</dbReference>
<evidence type="ECO:0000256" key="2">
    <source>
        <dbReference type="ARBA" id="ARBA00012483"/>
    </source>
</evidence>
<feature type="region of interest" description="Disordered" evidence="10">
    <location>
        <begin position="68"/>
        <end position="92"/>
    </location>
</feature>
<comment type="catalytic activity">
    <reaction evidence="1">
        <text>S-ubiquitinyl-[E2 ubiquitin-conjugating enzyme]-L-cysteine + [acceptor protein]-L-lysine = [E2 ubiquitin-conjugating enzyme]-L-cysteine + N(6)-ubiquitinyl-[acceptor protein]-L-lysine.</text>
        <dbReference type="EC" id="2.3.2.27"/>
    </reaction>
</comment>
<feature type="compositionally biased region" description="Low complexity" evidence="10">
    <location>
        <begin position="1003"/>
        <end position="1015"/>
    </location>
</feature>
<keyword evidence="6" id="KW-0833">Ubl conjugation pathway</keyword>
<evidence type="ECO:0000256" key="1">
    <source>
        <dbReference type="ARBA" id="ARBA00000900"/>
    </source>
</evidence>
<dbReference type="SMART" id="SM00449">
    <property type="entry name" value="SPRY"/>
    <property type="match status" value="1"/>
</dbReference>
<dbReference type="KEGG" id="tnl:113494241"/>
<evidence type="ECO:0000259" key="11">
    <source>
        <dbReference type="PROSITE" id="PS50089"/>
    </source>
</evidence>
<organism evidence="13 14">
    <name type="scientific">Trichoplusia ni</name>
    <name type="common">Cabbage looper</name>
    <dbReference type="NCBI Taxonomy" id="7111"/>
    <lineage>
        <taxon>Eukaryota</taxon>
        <taxon>Metazoa</taxon>
        <taxon>Ecdysozoa</taxon>
        <taxon>Arthropoda</taxon>
        <taxon>Hexapoda</taxon>
        <taxon>Insecta</taxon>
        <taxon>Pterygota</taxon>
        <taxon>Neoptera</taxon>
        <taxon>Endopterygota</taxon>
        <taxon>Lepidoptera</taxon>
        <taxon>Glossata</taxon>
        <taxon>Ditrysia</taxon>
        <taxon>Noctuoidea</taxon>
        <taxon>Noctuidae</taxon>
        <taxon>Plusiinae</taxon>
        <taxon>Trichoplusia</taxon>
    </lineage>
</organism>
<dbReference type="InterPro" id="IPR043136">
    <property type="entry name" value="B30.2/SPRY_sf"/>
</dbReference>
<evidence type="ECO:0000256" key="10">
    <source>
        <dbReference type="SAM" id="MobiDB-lite"/>
    </source>
</evidence>
<dbReference type="InterPro" id="IPR013083">
    <property type="entry name" value="Znf_RING/FYVE/PHD"/>
</dbReference>
<evidence type="ECO:0000256" key="9">
    <source>
        <dbReference type="SAM" id="Coils"/>
    </source>
</evidence>